<evidence type="ECO:0000313" key="2">
    <source>
        <dbReference type="EMBL" id="AOW04543.1"/>
    </source>
</evidence>
<dbReference type="VEuPathDB" id="FungiDB:YALI1_D30850g"/>
<sequence>MEILSHHLVTNFLSSLEYWIICPVHSQFSTARNYQVRMSMSSSSAPSFTPWEKVSRKNSLPADSSKSLRSKYSSRVRGIFRDRSSFLLAKELTSRSGPQAGSQLVLVDSLHSSQYKDEVR</sequence>
<evidence type="ECO:0000313" key="3">
    <source>
        <dbReference type="Proteomes" id="UP000182444"/>
    </source>
</evidence>
<dbReference type="GeneID" id="94583450"/>
<dbReference type="AlphaFoldDB" id="A0A1D8NFX3"/>
<evidence type="ECO:0000256" key="1">
    <source>
        <dbReference type="SAM" id="MobiDB-lite"/>
    </source>
</evidence>
<organism evidence="2 3">
    <name type="scientific">Yarrowia lipolytica</name>
    <name type="common">Candida lipolytica</name>
    <dbReference type="NCBI Taxonomy" id="4952"/>
    <lineage>
        <taxon>Eukaryota</taxon>
        <taxon>Fungi</taxon>
        <taxon>Dikarya</taxon>
        <taxon>Ascomycota</taxon>
        <taxon>Saccharomycotina</taxon>
        <taxon>Dipodascomycetes</taxon>
        <taxon>Dipodascales</taxon>
        <taxon>Dipodascales incertae sedis</taxon>
        <taxon>Yarrowia</taxon>
    </lineage>
</organism>
<dbReference type="RefSeq" id="XP_068138940.1">
    <property type="nucleotide sequence ID" value="XM_068282839.1"/>
</dbReference>
<reference evidence="2 3" key="1">
    <citation type="journal article" date="2016" name="PLoS ONE">
        <title>Sequence Assembly of Yarrowia lipolytica Strain W29/CLIB89 Shows Transposable Element Diversity.</title>
        <authorList>
            <person name="Magnan C."/>
            <person name="Yu J."/>
            <person name="Chang I."/>
            <person name="Jahn E."/>
            <person name="Kanomata Y."/>
            <person name="Wu J."/>
            <person name="Zeller M."/>
            <person name="Oakes M."/>
            <person name="Baldi P."/>
            <person name="Sandmeyer S."/>
        </authorList>
    </citation>
    <scope>NUCLEOTIDE SEQUENCE [LARGE SCALE GENOMIC DNA]</scope>
    <source>
        <strain evidence="3">CLIB89(W29)</strain>
    </source>
</reference>
<dbReference type="Proteomes" id="UP000182444">
    <property type="component" value="Chromosome 1D"/>
</dbReference>
<feature type="region of interest" description="Disordered" evidence="1">
    <location>
        <begin position="41"/>
        <end position="69"/>
    </location>
</feature>
<accession>A0A1D8NFX3</accession>
<gene>
    <name evidence="2" type="ORF">YALI1_D30850g</name>
</gene>
<dbReference type="EMBL" id="CP017556">
    <property type="protein sequence ID" value="AOW04543.1"/>
    <property type="molecule type" value="Genomic_DNA"/>
</dbReference>
<name>A0A1D8NFX3_YARLL</name>
<protein>
    <submittedName>
        <fullName evidence="2">Uncharacterized protein</fullName>
    </submittedName>
</protein>
<proteinExistence type="predicted"/>